<evidence type="ECO:0000256" key="11">
    <source>
        <dbReference type="RuleBase" id="RU003783"/>
    </source>
</evidence>
<evidence type="ECO:0000256" key="8">
    <source>
        <dbReference type="ARBA" id="ARBA00022842"/>
    </source>
</evidence>
<dbReference type="InterPro" id="IPR018022">
    <property type="entry name" value="IPT"/>
</dbReference>
<dbReference type="InterPro" id="IPR027417">
    <property type="entry name" value="P-loop_NTPase"/>
</dbReference>
<comment type="caution">
    <text evidence="10">Lacks conserved residue(s) required for the propagation of feature annotation.</text>
</comment>
<feature type="binding site" evidence="10">
    <location>
        <begin position="24"/>
        <end position="29"/>
    </location>
    <ligand>
        <name>substrate</name>
    </ligand>
</feature>
<comment type="subunit">
    <text evidence="10">Monomer.</text>
</comment>
<keyword evidence="8 10" id="KW-0460">Magnesium</keyword>
<sequence>MTIAGKFNLNDLPPEQPVLIAGPTASGKSALALAIAETGGGVVVNADASQVYDCWRVITACPSPAEADRAPHALYQYVPFDAPYSVGHWLRNVAPYLGAAVRPIIVGGTGLNFKALTQGLANIPQTPPDVRREADDLVLDVLLAQIDDATKANLDQHNRMRVQRAWEVQRSTGRSLLEWHKATPPPLLDESKAACIVMDAQKDWLNDRIARRFDMMVDDGAMTEIAAMQDRFDPALPACRAIGVPELMAHHLGEITLKEAKARAIISTRQYAKRQRTWFRSKMRNWIHVDPRTLS</sequence>
<dbReference type="AlphaFoldDB" id="A0A2R8BDY0"/>
<keyword evidence="15" id="KW-1185">Reference proteome</keyword>
<evidence type="ECO:0000256" key="5">
    <source>
        <dbReference type="ARBA" id="ARBA00022694"/>
    </source>
</evidence>
<evidence type="ECO:0000313" key="15">
    <source>
        <dbReference type="Proteomes" id="UP000244880"/>
    </source>
</evidence>
<evidence type="ECO:0000256" key="12">
    <source>
        <dbReference type="RuleBase" id="RU003784"/>
    </source>
</evidence>
<organism evidence="14 15">
    <name type="scientific">Ascidiaceihabitans donghaensis</name>
    <dbReference type="NCBI Taxonomy" id="1510460"/>
    <lineage>
        <taxon>Bacteria</taxon>
        <taxon>Pseudomonadati</taxon>
        <taxon>Pseudomonadota</taxon>
        <taxon>Alphaproteobacteria</taxon>
        <taxon>Rhodobacterales</taxon>
        <taxon>Paracoccaceae</taxon>
        <taxon>Ascidiaceihabitans</taxon>
    </lineage>
</organism>
<dbReference type="SUPFAM" id="SSF52540">
    <property type="entry name" value="P-loop containing nucleoside triphosphate hydrolases"/>
    <property type="match status" value="2"/>
</dbReference>
<dbReference type="PANTHER" id="PTHR11088:SF60">
    <property type="entry name" value="TRNA DIMETHYLALLYLTRANSFERASE"/>
    <property type="match status" value="1"/>
</dbReference>
<evidence type="ECO:0000256" key="7">
    <source>
        <dbReference type="ARBA" id="ARBA00022840"/>
    </source>
</evidence>
<comment type="similarity">
    <text evidence="3 10 13">Belongs to the IPP transferase family.</text>
</comment>
<evidence type="ECO:0000256" key="6">
    <source>
        <dbReference type="ARBA" id="ARBA00022741"/>
    </source>
</evidence>
<dbReference type="OrthoDB" id="9776390at2"/>
<evidence type="ECO:0000256" key="3">
    <source>
        <dbReference type="ARBA" id="ARBA00005842"/>
    </source>
</evidence>
<dbReference type="Gene3D" id="3.40.50.300">
    <property type="entry name" value="P-loop containing nucleotide triphosphate hydrolases"/>
    <property type="match status" value="1"/>
</dbReference>
<evidence type="ECO:0000256" key="13">
    <source>
        <dbReference type="RuleBase" id="RU003785"/>
    </source>
</evidence>
<dbReference type="EC" id="2.5.1.75" evidence="10"/>
<comment type="catalytic activity">
    <reaction evidence="9 10 11">
        <text>adenosine(37) in tRNA + dimethylallyl diphosphate = N(6)-dimethylallyladenosine(37) in tRNA + diphosphate</text>
        <dbReference type="Rhea" id="RHEA:26482"/>
        <dbReference type="Rhea" id="RHEA-COMP:10162"/>
        <dbReference type="Rhea" id="RHEA-COMP:10375"/>
        <dbReference type="ChEBI" id="CHEBI:33019"/>
        <dbReference type="ChEBI" id="CHEBI:57623"/>
        <dbReference type="ChEBI" id="CHEBI:74411"/>
        <dbReference type="ChEBI" id="CHEBI:74415"/>
        <dbReference type="EC" id="2.5.1.75"/>
    </reaction>
</comment>
<keyword evidence="5 10" id="KW-0819">tRNA processing</keyword>
<dbReference type="RefSeq" id="WP_108828374.1">
    <property type="nucleotide sequence ID" value="NZ_OMOR01000001.1"/>
</dbReference>
<dbReference type="NCBIfam" id="TIGR00174">
    <property type="entry name" value="miaA"/>
    <property type="match status" value="1"/>
</dbReference>
<dbReference type="Proteomes" id="UP000244880">
    <property type="component" value="Unassembled WGS sequence"/>
</dbReference>
<comment type="function">
    <text evidence="2 10 12">Catalyzes the transfer of a dimethylallyl group onto the adenine at position 37 in tRNAs that read codons beginning with uridine, leading to the formation of N6-(dimethylallyl)adenosine (i(6)A).</text>
</comment>
<dbReference type="PANTHER" id="PTHR11088">
    <property type="entry name" value="TRNA DIMETHYLALLYLTRANSFERASE"/>
    <property type="match status" value="1"/>
</dbReference>
<reference evidence="14 15" key="1">
    <citation type="submission" date="2018-03" db="EMBL/GenBank/DDBJ databases">
        <authorList>
            <person name="Keele B.F."/>
        </authorList>
    </citation>
    <scope>NUCLEOTIDE SEQUENCE [LARGE SCALE GENOMIC DNA]</scope>
    <source>
        <strain evidence="14 15">CECT 8599</strain>
    </source>
</reference>
<dbReference type="GO" id="GO:0005524">
    <property type="term" value="F:ATP binding"/>
    <property type="evidence" value="ECO:0007669"/>
    <property type="project" value="UniProtKB-UniRule"/>
</dbReference>
<gene>
    <name evidence="10 14" type="primary">miaA</name>
    <name evidence="14" type="ORF">ASD8599_02028</name>
</gene>
<evidence type="ECO:0000256" key="2">
    <source>
        <dbReference type="ARBA" id="ARBA00003213"/>
    </source>
</evidence>
<dbReference type="HAMAP" id="MF_00185">
    <property type="entry name" value="IPP_trans"/>
    <property type="match status" value="1"/>
</dbReference>
<protein>
    <recommendedName>
        <fullName evidence="10">tRNA dimethylallyltransferase</fullName>
        <ecNumber evidence="10">2.5.1.75</ecNumber>
    </recommendedName>
    <alternativeName>
        <fullName evidence="10">Dimethylallyl diphosphate:tRNA dimethylallyltransferase</fullName>
        <shortName evidence="10">DMAPP:tRNA dimethylallyltransferase</shortName>
        <shortName evidence="10">DMATase</shortName>
    </alternativeName>
    <alternativeName>
        <fullName evidence="10">Isopentenyl-diphosphate:tRNA isopentenyltransferase</fullName>
        <shortName evidence="10">IPP transferase</shortName>
        <shortName evidence="10">IPPT</shortName>
        <shortName evidence="10">IPTase</shortName>
    </alternativeName>
</protein>
<evidence type="ECO:0000256" key="4">
    <source>
        <dbReference type="ARBA" id="ARBA00022679"/>
    </source>
</evidence>
<feature type="site" description="Interaction with substrate tRNA" evidence="10">
    <location>
        <position position="109"/>
    </location>
</feature>
<dbReference type="Gene3D" id="1.10.20.140">
    <property type="match status" value="1"/>
</dbReference>
<dbReference type="InterPro" id="IPR039657">
    <property type="entry name" value="Dimethylallyltransferase"/>
</dbReference>
<dbReference type="GO" id="GO:0052381">
    <property type="term" value="F:tRNA dimethylallyltransferase activity"/>
    <property type="evidence" value="ECO:0007669"/>
    <property type="project" value="UniProtKB-UniRule"/>
</dbReference>
<keyword evidence="6 10" id="KW-0547">Nucleotide-binding</keyword>
<proteinExistence type="inferred from homology"/>
<dbReference type="GO" id="GO:0006400">
    <property type="term" value="P:tRNA modification"/>
    <property type="evidence" value="ECO:0007669"/>
    <property type="project" value="TreeGrafter"/>
</dbReference>
<feature type="site" description="Interaction with substrate tRNA" evidence="10">
    <location>
        <position position="131"/>
    </location>
</feature>
<evidence type="ECO:0000256" key="9">
    <source>
        <dbReference type="ARBA" id="ARBA00049563"/>
    </source>
</evidence>
<keyword evidence="4 10" id="KW-0808">Transferase</keyword>
<feature type="binding site" evidence="10">
    <location>
        <begin position="22"/>
        <end position="29"/>
    </location>
    <ligand>
        <name>ATP</name>
        <dbReference type="ChEBI" id="CHEBI:30616"/>
    </ligand>
</feature>
<dbReference type="Pfam" id="PF01715">
    <property type="entry name" value="IPPT"/>
    <property type="match status" value="1"/>
</dbReference>
<name>A0A2R8BDY0_9RHOB</name>
<evidence type="ECO:0000256" key="10">
    <source>
        <dbReference type="HAMAP-Rule" id="MF_00185"/>
    </source>
</evidence>
<evidence type="ECO:0000313" key="14">
    <source>
        <dbReference type="EMBL" id="SPH21276.1"/>
    </source>
</evidence>
<dbReference type="CDD" id="cd02019">
    <property type="entry name" value="NK"/>
    <property type="match status" value="1"/>
</dbReference>
<evidence type="ECO:0000256" key="1">
    <source>
        <dbReference type="ARBA" id="ARBA00001946"/>
    </source>
</evidence>
<keyword evidence="7 10" id="KW-0067">ATP-binding</keyword>
<accession>A0A2R8BDY0</accession>
<dbReference type="EMBL" id="OMOR01000001">
    <property type="protein sequence ID" value="SPH21276.1"/>
    <property type="molecule type" value="Genomic_DNA"/>
</dbReference>
<comment type="cofactor">
    <cofactor evidence="1 10">
        <name>Mg(2+)</name>
        <dbReference type="ChEBI" id="CHEBI:18420"/>
    </cofactor>
</comment>